<accession>A0A9D2VHS9</accession>
<evidence type="ECO:0000256" key="4">
    <source>
        <dbReference type="ARBA" id="ARBA00022842"/>
    </source>
</evidence>
<dbReference type="GO" id="GO:0046872">
    <property type="term" value="F:metal ion binding"/>
    <property type="evidence" value="ECO:0007669"/>
    <property type="project" value="UniProtKB-KW"/>
</dbReference>
<dbReference type="EMBL" id="DYZL01000006">
    <property type="protein sequence ID" value="HJH42215.1"/>
    <property type="molecule type" value="Genomic_DNA"/>
</dbReference>
<evidence type="ECO:0000313" key="7">
    <source>
        <dbReference type="EMBL" id="HJH42215.1"/>
    </source>
</evidence>
<comment type="caution">
    <text evidence="7">The sequence shown here is derived from an EMBL/GenBank/DDBJ whole genome shotgun (WGS) entry which is preliminary data.</text>
</comment>
<evidence type="ECO:0000256" key="3">
    <source>
        <dbReference type="ARBA" id="ARBA00022801"/>
    </source>
</evidence>
<dbReference type="InterPro" id="IPR002716">
    <property type="entry name" value="PIN_dom"/>
</dbReference>
<feature type="domain" description="VapC50 C-terminal" evidence="6">
    <location>
        <begin position="131"/>
        <end position="184"/>
    </location>
</feature>
<evidence type="ECO:0000256" key="1">
    <source>
        <dbReference type="ARBA" id="ARBA00022722"/>
    </source>
</evidence>
<sequence length="199" mass="21086">MAGSCGAAFIDANVMVRAWTMDVMLSLAEAGMFEPLWSKFVLDEAHEALLGLRPQAESQIVSYLSAVQRSNSYACVPESEFAVVVPDLPDPDDGHVVAAAAGGGAKWVVTYNLRDFPAGILAPLGLKPILPDAFLCMLFSCDGSLAVATMRRLVADKRRPPRTMAEELAGLRRNGLANFAAALEEAFAEEAGAERGGAS</sequence>
<evidence type="ECO:0000313" key="8">
    <source>
        <dbReference type="Proteomes" id="UP000789325"/>
    </source>
</evidence>
<keyword evidence="4" id="KW-0460">Magnesium</keyword>
<protein>
    <submittedName>
        <fullName evidence="7">PIN domain-containing protein</fullName>
    </submittedName>
</protein>
<gene>
    <name evidence="7" type="ORF">K8V16_00270</name>
</gene>
<proteinExistence type="predicted"/>
<name>A0A9D2VHS9_9ACTN</name>
<reference evidence="7" key="1">
    <citation type="journal article" date="2021" name="PeerJ">
        <title>Extensive microbial diversity within the chicken gut microbiome revealed by metagenomics and culture.</title>
        <authorList>
            <person name="Gilroy R."/>
            <person name="Ravi A."/>
            <person name="Getino M."/>
            <person name="Pursley I."/>
            <person name="Horton D.L."/>
            <person name="Alikhan N.F."/>
            <person name="Baker D."/>
            <person name="Gharbi K."/>
            <person name="Hall N."/>
            <person name="Watson M."/>
            <person name="Adriaenssens E.M."/>
            <person name="Foster-Nyarko E."/>
            <person name="Jarju S."/>
            <person name="Secka A."/>
            <person name="Antonio M."/>
            <person name="Oren A."/>
            <person name="Chaudhuri R.R."/>
            <person name="La Ragione R."/>
            <person name="Hildebrand F."/>
            <person name="Pallen M.J."/>
        </authorList>
    </citation>
    <scope>NUCLEOTIDE SEQUENCE</scope>
    <source>
        <strain evidence="7">USAMLcec12-2067</strain>
    </source>
</reference>
<dbReference type="GO" id="GO:0016787">
    <property type="term" value="F:hydrolase activity"/>
    <property type="evidence" value="ECO:0007669"/>
    <property type="project" value="UniProtKB-KW"/>
</dbReference>
<feature type="domain" description="PIN" evidence="5">
    <location>
        <begin position="9"/>
        <end position="113"/>
    </location>
</feature>
<keyword evidence="2" id="KW-0479">Metal-binding</keyword>
<dbReference type="Pfam" id="PF26343">
    <property type="entry name" value="VapC50_C"/>
    <property type="match status" value="1"/>
</dbReference>
<evidence type="ECO:0000259" key="5">
    <source>
        <dbReference type="Pfam" id="PF13470"/>
    </source>
</evidence>
<keyword evidence="3" id="KW-0378">Hydrolase</keyword>
<dbReference type="GO" id="GO:0004518">
    <property type="term" value="F:nuclease activity"/>
    <property type="evidence" value="ECO:0007669"/>
    <property type="project" value="UniProtKB-KW"/>
</dbReference>
<evidence type="ECO:0000259" key="6">
    <source>
        <dbReference type="Pfam" id="PF26343"/>
    </source>
</evidence>
<evidence type="ECO:0000256" key="2">
    <source>
        <dbReference type="ARBA" id="ARBA00022723"/>
    </source>
</evidence>
<dbReference type="Proteomes" id="UP000789325">
    <property type="component" value="Unassembled WGS sequence"/>
</dbReference>
<dbReference type="AlphaFoldDB" id="A0A9D2VHS9"/>
<dbReference type="InterPro" id="IPR058652">
    <property type="entry name" value="VapC50_C"/>
</dbReference>
<keyword evidence="1" id="KW-0540">Nuclease</keyword>
<reference evidence="7" key="2">
    <citation type="submission" date="2021-09" db="EMBL/GenBank/DDBJ databases">
        <authorList>
            <person name="Gilroy R."/>
        </authorList>
    </citation>
    <scope>NUCLEOTIDE SEQUENCE</scope>
    <source>
        <strain evidence="7">USAMLcec12-2067</strain>
    </source>
</reference>
<organism evidence="7 8">
    <name type="scientific">Rubneribacter badeniensis</name>
    <dbReference type="NCBI Taxonomy" id="2070688"/>
    <lineage>
        <taxon>Bacteria</taxon>
        <taxon>Bacillati</taxon>
        <taxon>Actinomycetota</taxon>
        <taxon>Coriobacteriia</taxon>
        <taxon>Eggerthellales</taxon>
        <taxon>Eggerthellaceae</taxon>
        <taxon>Rubneribacter</taxon>
    </lineage>
</organism>
<dbReference type="Pfam" id="PF13470">
    <property type="entry name" value="PIN_3"/>
    <property type="match status" value="1"/>
</dbReference>